<dbReference type="GO" id="GO:0006508">
    <property type="term" value="P:proteolysis"/>
    <property type="evidence" value="ECO:0007669"/>
    <property type="project" value="InterPro"/>
</dbReference>
<dbReference type="RefSeq" id="WP_245707423.1">
    <property type="nucleotide sequence ID" value="NZ_FNBE01000006.1"/>
</dbReference>
<keyword evidence="5" id="KW-1185">Reference proteome</keyword>
<evidence type="ECO:0000256" key="3">
    <source>
        <dbReference type="SAM" id="SignalP"/>
    </source>
</evidence>
<evidence type="ECO:0000256" key="1">
    <source>
        <dbReference type="ARBA" id="ARBA00022729"/>
    </source>
</evidence>
<dbReference type="SUPFAM" id="SSF50494">
    <property type="entry name" value="Trypsin-like serine proteases"/>
    <property type="match status" value="1"/>
</dbReference>
<dbReference type="AlphaFoldDB" id="A0A1G7MZR5"/>
<dbReference type="InterPro" id="IPR018114">
    <property type="entry name" value="TRYPSIN_HIS"/>
</dbReference>
<dbReference type="PANTHER" id="PTHR15462">
    <property type="entry name" value="SERINE PROTEASE"/>
    <property type="match status" value="1"/>
</dbReference>
<dbReference type="InterPro" id="IPR009003">
    <property type="entry name" value="Peptidase_S1_PA"/>
</dbReference>
<proteinExistence type="predicted"/>
<dbReference type="Proteomes" id="UP000198967">
    <property type="component" value="Unassembled WGS sequence"/>
</dbReference>
<dbReference type="STRING" id="366584.SAMN05216377_10694"/>
<feature type="chain" id="PRO_5011568852" evidence="3">
    <location>
        <begin position="32"/>
        <end position="256"/>
    </location>
</feature>
<dbReference type="PROSITE" id="PS51257">
    <property type="entry name" value="PROKAR_LIPOPROTEIN"/>
    <property type="match status" value="1"/>
</dbReference>
<dbReference type="GO" id="GO:0004252">
    <property type="term" value="F:serine-type endopeptidase activity"/>
    <property type="evidence" value="ECO:0007669"/>
    <property type="project" value="InterPro"/>
</dbReference>
<dbReference type="PROSITE" id="PS00134">
    <property type="entry name" value="TRYPSIN_HIS"/>
    <property type="match status" value="1"/>
</dbReference>
<dbReference type="EMBL" id="FNBE01000006">
    <property type="protein sequence ID" value="SDF67283.1"/>
    <property type="molecule type" value="Genomic_DNA"/>
</dbReference>
<protein>
    <submittedName>
        <fullName evidence="4">Trypsin-like peptidase domain-containing protein</fullName>
    </submittedName>
</protein>
<dbReference type="InterPro" id="IPR043504">
    <property type="entry name" value="Peptidase_S1_PA_chymotrypsin"/>
</dbReference>
<feature type="signal peptide" evidence="3">
    <location>
        <begin position="1"/>
        <end position="31"/>
    </location>
</feature>
<evidence type="ECO:0000256" key="2">
    <source>
        <dbReference type="SAM" id="MobiDB-lite"/>
    </source>
</evidence>
<dbReference type="InterPro" id="IPR050966">
    <property type="entry name" value="Glutamyl_endopeptidase"/>
</dbReference>
<feature type="region of interest" description="Disordered" evidence="2">
    <location>
        <begin position="237"/>
        <end position="256"/>
    </location>
</feature>
<accession>A0A1G7MZR5</accession>
<dbReference type="Gene3D" id="2.40.10.10">
    <property type="entry name" value="Trypsin-like serine proteases"/>
    <property type="match status" value="2"/>
</dbReference>
<keyword evidence="1 3" id="KW-0732">Signal</keyword>
<reference evidence="4 5" key="1">
    <citation type="submission" date="2016-10" db="EMBL/GenBank/DDBJ databases">
        <authorList>
            <person name="de Groot N.N."/>
        </authorList>
    </citation>
    <scope>NUCLEOTIDE SEQUENCE [LARGE SCALE GENOMIC DNA]</scope>
    <source>
        <strain evidence="4 5">CGMCC 4.3143</strain>
    </source>
</reference>
<dbReference type="Pfam" id="PF13365">
    <property type="entry name" value="Trypsin_2"/>
    <property type="match status" value="1"/>
</dbReference>
<name>A0A1G7MZR5_PSEOR</name>
<gene>
    <name evidence="4" type="ORF">SAMN05216377_10694</name>
</gene>
<sequence length="256" mass="26189">MRGTLRGARRLTAAVGLAVLLAGCAATEAGAPLPQPRPTATAQTAVGALFDGSAEDLGDHYCSASVVDSPAGDLLLTAAHCVASGDGTPAATGMAFVPGYHDGQEPYGVWTVRSAAVDPHFIADADPDYDVAFLTVDGPVQNVTGGFPVTFDPGAGDPVDAVGYPMEDDAPTVRSGVTEQYSPTQLELPAPGLEDGTSGGPWLRPDGAIVGLTGGYEQGGYTFDTSYSTYLDPGFESLRDEAVDPPEQPQVRADAS</sequence>
<organism evidence="4 5">
    <name type="scientific">Pseudonocardia oroxyli</name>
    <dbReference type="NCBI Taxonomy" id="366584"/>
    <lineage>
        <taxon>Bacteria</taxon>
        <taxon>Bacillati</taxon>
        <taxon>Actinomycetota</taxon>
        <taxon>Actinomycetes</taxon>
        <taxon>Pseudonocardiales</taxon>
        <taxon>Pseudonocardiaceae</taxon>
        <taxon>Pseudonocardia</taxon>
    </lineage>
</organism>
<evidence type="ECO:0000313" key="4">
    <source>
        <dbReference type="EMBL" id="SDF67283.1"/>
    </source>
</evidence>
<evidence type="ECO:0000313" key="5">
    <source>
        <dbReference type="Proteomes" id="UP000198967"/>
    </source>
</evidence>